<protein>
    <submittedName>
        <fullName evidence="2">Uncharacterized protein</fullName>
    </submittedName>
</protein>
<dbReference type="AlphaFoldDB" id="A0A4C2EN56"/>
<proteinExistence type="predicted"/>
<name>A0A4C2EN56_9EURY</name>
<evidence type="ECO:0000313" key="3">
    <source>
        <dbReference type="Proteomes" id="UP000304382"/>
    </source>
</evidence>
<dbReference type="Proteomes" id="UP000304382">
    <property type="component" value="Unassembled WGS sequence"/>
</dbReference>
<dbReference type="EMBL" id="BIXZ01000012">
    <property type="protein sequence ID" value="GCF15951.1"/>
    <property type="molecule type" value="Genomic_DNA"/>
</dbReference>
<reference evidence="2 3" key="1">
    <citation type="submission" date="2019-02" db="EMBL/GenBank/DDBJ databases">
        <title>Haloarcula mannanilyticum sp. nov., a mannan degrading haloarchaeon isolated from commercial salt.</title>
        <authorList>
            <person name="Enomoto S."/>
            <person name="Shimane Y."/>
            <person name="Kamekura M."/>
            <person name="Ito T."/>
            <person name="Moriya O."/>
            <person name="Ihara K."/>
            <person name="Takahashi-Ando N."/>
            <person name="Fukushima Y."/>
            <person name="Yoshida Y."/>
            <person name="Usama R."/>
            <person name="Takai K."/>
            <person name="Minegishi H."/>
        </authorList>
    </citation>
    <scope>NUCLEOTIDE SEQUENCE [LARGE SCALE GENOMIC DNA]</scope>
    <source>
        <strain evidence="2 3">MD130-1</strain>
    </source>
</reference>
<keyword evidence="3" id="KW-1185">Reference proteome</keyword>
<sequence>MATTPTRQKTAPFKSPNGFHRVSEPPNTLTASVADCFKHDGGQGQIVVKKLQAISGESFWQVERWVLWDESYRRETTFAERSRGDVHNRICEEINHIRQ</sequence>
<evidence type="ECO:0000313" key="2">
    <source>
        <dbReference type="EMBL" id="GCF15951.1"/>
    </source>
</evidence>
<accession>A0A4C2EN56</accession>
<feature type="region of interest" description="Disordered" evidence="1">
    <location>
        <begin position="1"/>
        <end position="25"/>
    </location>
</feature>
<gene>
    <name evidence="2" type="ORF">Harman_38860</name>
</gene>
<evidence type="ECO:0000256" key="1">
    <source>
        <dbReference type="SAM" id="MobiDB-lite"/>
    </source>
</evidence>
<comment type="caution">
    <text evidence="2">The sequence shown here is derived from an EMBL/GenBank/DDBJ whole genome shotgun (WGS) entry which is preliminary data.</text>
</comment>
<organism evidence="2 3">
    <name type="scientific">Haloarcula mannanilytica</name>
    <dbReference type="NCBI Taxonomy" id="2509225"/>
    <lineage>
        <taxon>Archaea</taxon>
        <taxon>Methanobacteriati</taxon>
        <taxon>Methanobacteriota</taxon>
        <taxon>Stenosarchaea group</taxon>
        <taxon>Halobacteria</taxon>
        <taxon>Halobacteriales</taxon>
        <taxon>Haloarculaceae</taxon>
        <taxon>Haloarcula</taxon>
    </lineage>
</organism>